<accession>A0A8S4RLQ3</accession>
<evidence type="ECO:0000313" key="2">
    <source>
        <dbReference type="EMBL" id="CAH2236951.1"/>
    </source>
</evidence>
<evidence type="ECO:0000313" key="3">
    <source>
        <dbReference type="Proteomes" id="UP000838756"/>
    </source>
</evidence>
<organism evidence="2 3">
    <name type="scientific">Pararge aegeria aegeria</name>
    <dbReference type="NCBI Taxonomy" id="348720"/>
    <lineage>
        <taxon>Eukaryota</taxon>
        <taxon>Metazoa</taxon>
        <taxon>Ecdysozoa</taxon>
        <taxon>Arthropoda</taxon>
        <taxon>Hexapoda</taxon>
        <taxon>Insecta</taxon>
        <taxon>Pterygota</taxon>
        <taxon>Neoptera</taxon>
        <taxon>Endopterygota</taxon>
        <taxon>Lepidoptera</taxon>
        <taxon>Glossata</taxon>
        <taxon>Ditrysia</taxon>
        <taxon>Papilionoidea</taxon>
        <taxon>Nymphalidae</taxon>
        <taxon>Satyrinae</taxon>
        <taxon>Satyrini</taxon>
        <taxon>Parargina</taxon>
        <taxon>Pararge</taxon>
    </lineage>
</organism>
<dbReference type="SUPFAM" id="SSF56672">
    <property type="entry name" value="DNA/RNA polymerases"/>
    <property type="match status" value="1"/>
</dbReference>
<dbReference type="PANTHER" id="PTHR47027:SF28">
    <property type="entry name" value="ENDONUCLEASE-REVERSE TRANSCRIPTASE"/>
    <property type="match status" value="1"/>
</dbReference>
<dbReference type="Pfam" id="PF00078">
    <property type="entry name" value="RVT_1"/>
    <property type="match status" value="1"/>
</dbReference>
<feature type="domain" description="Reverse transcriptase" evidence="1">
    <location>
        <begin position="34"/>
        <end position="297"/>
    </location>
</feature>
<dbReference type="AlphaFoldDB" id="A0A8S4RLQ3"/>
<dbReference type="OrthoDB" id="418748at2759"/>
<evidence type="ECO:0000259" key="1">
    <source>
        <dbReference type="PROSITE" id="PS50878"/>
    </source>
</evidence>
<dbReference type="InterPro" id="IPR043128">
    <property type="entry name" value="Rev_trsase/Diguanyl_cyclase"/>
</dbReference>
<dbReference type="Gene3D" id="3.30.70.270">
    <property type="match status" value="1"/>
</dbReference>
<reference evidence="2" key="1">
    <citation type="submission" date="2022-03" db="EMBL/GenBank/DDBJ databases">
        <authorList>
            <person name="Lindestad O."/>
        </authorList>
    </citation>
    <scope>NUCLEOTIDE SEQUENCE</scope>
</reference>
<dbReference type="CDD" id="cd01650">
    <property type="entry name" value="RT_nLTR_like"/>
    <property type="match status" value="1"/>
</dbReference>
<keyword evidence="3" id="KW-1185">Reference proteome</keyword>
<proteinExistence type="predicted"/>
<dbReference type="InterPro" id="IPR043502">
    <property type="entry name" value="DNA/RNA_pol_sf"/>
</dbReference>
<dbReference type="Proteomes" id="UP000838756">
    <property type="component" value="Unassembled WGS sequence"/>
</dbReference>
<dbReference type="PANTHER" id="PTHR47027">
    <property type="entry name" value="REVERSE TRANSCRIPTASE DOMAIN-CONTAINING PROTEIN"/>
    <property type="match status" value="1"/>
</dbReference>
<comment type="caution">
    <text evidence="2">The sequence shown here is derived from an EMBL/GenBank/DDBJ whole genome shotgun (WGS) entry which is preliminary data.</text>
</comment>
<gene>
    <name evidence="2" type="primary">jg9447</name>
    <name evidence="2" type="ORF">PAEG_LOCUS14271</name>
</gene>
<sequence>MKNNKAVGSDEIPAEIWKRLGKLGELWLLELFNKLVIGQPIPNSWRQSFLVPFYKGKGDVRDCNNYRAIKLMSHTFKIWERILNNRIRDIVELTPNQCGFVTGKGTSDAIQTIRIMLEKAKINKSNLHMIFIDLEKAFDHVPRNLIWQSLRAQNVPEQYICLIQDMYNNVTTQVVSAAGTSDGFAIEVGVHQGSALSPLLFNVTMDYLTKDCQRPVPWNILYADDVVLISDTVAELQSQLNLWITSLEENGLRISRGKTEHMSCIFDGTTDAAQIKFYINNTRIPTVKQFKYLGSIISNDSKIDDDVTYRTTAGWNKWRQLTGVMCDRRMPLKIKGKLYKTAIRPAILYGTECWAATKKHSTKLHTTEMRMLRWSAGVTRLDKIKKEYVRGSYGITPMVHK</sequence>
<dbReference type="GO" id="GO:0071897">
    <property type="term" value="P:DNA biosynthetic process"/>
    <property type="evidence" value="ECO:0007669"/>
    <property type="project" value="UniProtKB-ARBA"/>
</dbReference>
<protein>
    <submittedName>
        <fullName evidence="2">Jg9447 protein</fullName>
    </submittedName>
</protein>
<dbReference type="EMBL" id="CAKXAJ010025241">
    <property type="protein sequence ID" value="CAH2236951.1"/>
    <property type="molecule type" value="Genomic_DNA"/>
</dbReference>
<dbReference type="PROSITE" id="PS50878">
    <property type="entry name" value="RT_POL"/>
    <property type="match status" value="1"/>
</dbReference>
<name>A0A8S4RLQ3_9NEOP</name>
<dbReference type="InterPro" id="IPR000477">
    <property type="entry name" value="RT_dom"/>
</dbReference>